<feature type="region of interest" description="Disordered" evidence="1">
    <location>
        <begin position="1"/>
        <end position="27"/>
    </location>
</feature>
<gene>
    <name evidence="2" type="ORF">SLI_1042</name>
</gene>
<evidence type="ECO:0000256" key="1">
    <source>
        <dbReference type="SAM" id="MobiDB-lite"/>
    </source>
</evidence>
<organism evidence="2 3">
    <name type="scientific">Streptomyces lividans 1326</name>
    <dbReference type="NCBI Taxonomy" id="1200984"/>
    <lineage>
        <taxon>Bacteria</taxon>
        <taxon>Bacillati</taxon>
        <taxon>Actinomycetota</taxon>
        <taxon>Actinomycetes</taxon>
        <taxon>Kitasatosporales</taxon>
        <taxon>Streptomycetaceae</taxon>
        <taxon>Streptomyces</taxon>
    </lineage>
</organism>
<protein>
    <submittedName>
        <fullName evidence="2">Uncharacterized protein</fullName>
    </submittedName>
</protein>
<evidence type="ECO:0000313" key="2">
    <source>
        <dbReference type="EMBL" id="EOY45759.1"/>
    </source>
</evidence>
<name>A0A7U9H994_STRLI</name>
<sequence>MTDHVCPAPTRTSSFGPGFRSPSGRGRTRATSAAREAAFSASSPGSTRWIRGEPQRVRVSVDQQGKRLLPWTARSSAKVQASGATVVTVRDERLPPGHSPGQQVNLLVVVTGPQCVSDPRDTGDRCRWTTHDVPHDLAGRWLRSTVGQQQGLQLSPDTGHVGGSLLDDLWRHVFVGQQEAIFPRAVVSWHHELTDQAALQDSRAPLLLVDVDGGPIVTSKHSAVQPAPQPPSGCRRILCVEKAGHMVRVTALRSRLRQTVIVLRRSHEAGQVADDSLVIAHGPKSAEAQECRLRLWSSWGGHGLLPGE</sequence>
<dbReference type="AlphaFoldDB" id="A0A7U9H994"/>
<feature type="compositionally biased region" description="Low complexity" evidence="1">
    <location>
        <begin position="12"/>
        <end position="27"/>
    </location>
</feature>
<evidence type="ECO:0000313" key="3">
    <source>
        <dbReference type="Proteomes" id="UP000014062"/>
    </source>
</evidence>
<proteinExistence type="predicted"/>
<dbReference type="EMBL" id="CM001889">
    <property type="protein sequence ID" value="EOY45759.1"/>
    <property type="molecule type" value="Genomic_DNA"/>
</dbReference>
<accession>A0A7U9H994</accession>
<reference evidence="3" key="1">
    <citation type="journal article" date="2013" name="Genome Biol. Evol.">
        <title>The genome sequence of Streptomyces lividans 66 reveals a novel tRNA-dependent peptide biosynthetic system within a metal-related genomic island.</title>
        <authorList>
            <person name="Cruz-Morales P."/>
            <person name="Vijgenboom E."/>
            <person name="Iruegas-Bocardo F."/>
            <person name="Girard G."/>
            <person name="Yanez-Guerra L.A."/>
            <person name="Ramos-Aboites H.E."/>
            <person name="Pernodet J.L."/>
            <person name="Anne J."/>
            <person name="van Wezel G.P."/>
            <person name="Barona-Gomez F."/>
        </authorList>
    </citation>
    <scope>NUCLEOTIDE SEQUENCE [LARGE SCALE GENOMIC DNA]</scope>
    <source>
        <strain evidence="3">1326</strain>
    </source>
</reference>
<dbReference type="Proteomes" id="UP000014062">
    <property type="component" value="Chromosome"/>
</dbReference>